<evidence type="ECO:0000313" key="2">
    <source>
        <dbReference type="Proteomes" id="UP001055879"/>
    </source>
</evidence>
<dbReference type="EMBL" id="CM042055">
    <property type="protein sequence ID" value="KAI3702267.1"/>
    <property type="molecule type" value="Genomic_DNA"/>
</dbReference>
<reference evidence="2" key="1">
    <citation type="journal article" date="2022" name="Mol. Ecol. Resour.">
        <title>The genomes of chicory, endive, great burdock and yacon provide insights into Asteraceae palaeo-polyploidization history and plant inulin production.</title>
        <authorList>
            <person name="Fan W."/>
            <person name="Wang S."/>
            <person name="Wang H."/>
            <person name="Wang A."/>
            <person name="Jiang F."/>
            <person name="Liu H."/>
            <person name="Zhao H."/>
            <person name="Xu D."/>
            <person name="Zhang Y."/>
        </authorList>
    </citation>
    <scope>NUCLEOTIDE SEQUENCE [LARGE SCALE GENOMIC DNA]</scope>
    <source>
        <strain evidence="2">cv. Niubang</strain>
    </source>
</reference>
<dbReference type="Proteomes" id="UP001055879">
    <property type="component" value="Linkage Group LG09"/>
</dbReference>
<keyword evidence="2" id="KW-1185">Reference proteome</keyword>
<protein>
    <submittedName>
        <fullName evidence="1">Uncharacterized protein</fullName>
    </submittedName>
</protein>
<comment type="caution">
    <text evidence="1">The sequence shown here is derived from an EMBL/GenBank/DDBJ whole genome shotgun (WGS) entry which is preliminary data.</text>
</comment>
<sequence length="268" mass="30598">MSLERWLWISWTLDWWVEGRMSSLVAMEEAEEEYEVETPKTWYSKKVDQCRMVYLKKCEWILRLWPLVELLHVFCYLILHKILEVVEDKQPYKKMLLPAATYIRYSPVHHRHQQLLLVTNTLKKPIAPPLATQKFHFHTTIFMATAAAAIVISSTTMSAIAIQPRNPPPDAAETLSNIPQTLSGDCVQGQDGDCKKARIQKPKSRKAESCTIKCVTTCIRGGDGSPGEGPINVRRPLVVFKQGFRTRHYCLVECSDICNLIRDGDDGP</sequence>
<name>A0ACB8ZXH5_ARCLA</name>
<organism evidence="1 2">
    <name type="scientific">Arctium lappa</name>
    <name type="common">Greater burdock</name>
    <name type="synonym">Lappa major</name>
    <dbReference type="NCBI Taxonomy" id="4217"/>
    <lineage>
        <taxon>Eukaryota</taxon>
        <taxon>Viridiplantae</taxon>
        <taxon>Streptophyta</taxon>
        <taxon>Embryophyta</taxon>
        <taxon>Tracheophyta</taxon>
        <taxon>Spermatophyta</taxon>
        <taxon>Magnoliopsida</taxon>
        <taxon>eudicotyledons</taxon>
        <taxon>Gunneridae</taxon>
        <taxon>Pentapetalae</taxon>
        <taxon>asterids</taxon>
        <taxon>campanulids</taxon>
        <taxon>Asterales</taxon>
        <taxon>Asteraceae</taxon>
        <taxon>Carduoideae</taxon>
        <taxon>Cardueae</taxon>
        <taxon>Arctiinae</taxon>
        <taxon>Arctium</taxon>
    </lineage>
</organism>
<proteinExistence type="predicted"/>
<reference evidence="1 2" key="2">
    <citation type="journal article" date="2022" name="Mol. Ecol. Resour.">
        <title>The genomes of chicory, endive, great burdock and yacon provide insights into Asteraceae paleo-polyploidization history and plant inulin production.</title>
        <authorList>
            <person name="Fan W."/>
            <person name="Wang S."/>
            <person name="Wang H."/>
            <person name="Wang A."/>
            <person name="Jiang F."/>
            <person name="Liu H."/>
            <person name="Zhao H."/>
            <person name="Xu D."/>
            <person name="Zhang Y."/>
        </authorList>
    </citation>
    <scope>NUCLEOTIDE SEQUENCE [LARGE SCALE GENOMIC DNA]</scope>
    <source>
        <strain evidence="2">cv. Niubang</strain>
    </source>
</reference>
<evidence type="ECO:0000313" key="1">
    <source>
        <dbReference type="EMBL" id="KAI3702267.1"/>
    </source>
</evidence>
<gene>
    <name evidence="1" type="ORF">L6452_28000</name>
</gene>
<accession>A0ACB8ZXH5</accession>